<dbReference type="Proteomes" id="UP001642409">
    <property type="component" value="Unassembled WGS sequence"/>
</dbReference>
<protein>
    <submittedName>
        <fullName evidence="2">Hypothetical_protein</fullName>
    </submittedName>
</protein>
<dbReference type="AlphaFoldDB" id="A0AA86QSQ4"/>
<evidence type="ECO:0000313" key="2">
    <source>
        <dbReference type="EMBL" id="CAL6113654.1"/>
    </source>
</evidence>
<reference evidence="2 3" key="2">
    <citation type="submission" date="2024-07" db="EMBL/GenBank/DDBJ databases">
        <authorList>
            <person name="Akdeniz Z."/>
        </authorList>
    </citation>
    <scope>NUCLEOTIDE SEQUENCE [LARGE SCALE GENOMIC DNA]</scope>
</reference>
<proteinExistence type="predicted"/>
<comment type="caution">
    <text evidence="1">The sequence shown here is derived from an EMBL/GenBank/DDBJ whole genome shotgun (WGS) entry which is preliminary data.</text>
</comment>
<evidence type="ECO:0000313" key="1">
    <source>
        <dbReference type="EMBL" id="CAI9965326.1"/>
    </source>
</evidence>
<dbReference type="EMBL" id="CATOUU010000986">
    <property type="protein sequence ID" value="CAI9965326.1"/>
    <property type="molecule type" value="Genomic_DNA"/>
</dbReference>
<name>A0AA86QSQ4_9EUKA</name>
<sequence>MFTYIEYDDDLIINADHHNDCKNNLSQFYGKSFNLLKVCGLLKTGHKCEFLEFTLQSYRTNIEVVKLDQCVIDLSKAHGEFKAVEFNNCELLNSLTNQFKANSVTFNSNLKLSQLKSGNVEQINVFNYKTVKSEFEGDIYLYQYPCEIDFTGSNDISTLNELVMHYQTKTVDLSQLEGNWNKVQIQDCKFVNELSDRFYAKHFKVEIKPQPMLRNLKSFLFEDLDLTIYQCHWNEAFDPEPLRELKYKTIKVTLNNMTVDLALIIGKFDQLTFHKCKFLNCGSEKLSAQKLELLNCIQYDKIGTIALQRINCKLLHVQQQYVDFLPQNLQELHVESSLLTLKNKQTLLQKIHLSGISQINCFDISLLPNLNCIASEHLNNTVQQMQRVIETRNKFMKRQAHNSLRLQKQLDKRETQLKLLDQIEDDIFYCMDKIETLQCGFE</sequence>
<dbReference type="EMBL" id="CAXDID020000771">
    <property type="protein sequence ID" value="CAL6113654.1"/>
    <property type="molecule type" value="Genomic_DNA"/>
</dbReference>
<organism evidence="1">
    <name type="scientific">Hexamita inflata</name>
    <dbReference type="NCBI Taxonomy" id="28002"/>
    <lineage>
        <taxon>Eukaryota</taxon>
        <taxon>Metamonada</taxon>
        <taxon>Diplomonadida</taxon>
        <taxon>Hexamitidae</taxon>
        <taxon>Hexamitinae</taxon>
        <taxon>Hexamita</taxon>
    </lineage>
</organism>
<accession>A0AA86QSQ4</accession>
<evidence type="ECO:0000313" key="3">
    <source>
        <dbReference type="Proteomes" id="UP001642409"/>
    </source>
</evidence>
<gene>
    <name evidence="1" type="ORF">HINF_LOCUS52971</name>
    <name evidence="2" type="ORF">HINF_LOCUS77609</name>
</gene>
<keyword evidence="3" id="KW-1185">Reference proteome</keyword>
<reference evidence="1" key="1">
    <citation type="submission" date="2023-06" db="EMBL/GenBank/DDBJ databases">
        <authorList>
            <person name="Kurt Z."/>
        </authorList>
    </citation>
    <scope>NUCLEOTIDE SEQUENCE</scope>
</reference>